<keyword evidence="2" id="KW-0812">Transmembrane</keyword>
<protein>
    <submittedName>
        <fullName evidence="3">Uncharacterized protein</fullName>
    </submittedName>
</protein>
<gene>
    <name evidence="3" type="ORF">CcCBS67573_g10241</name>
</gene>
<keyword evidence="2" id="KW-1133">Transmembrane helix</keyword>
<evidence type="ECO:0000313" key="3">
    <source>
        <dbReference type="EMBL" id="TPX47591.1"/>
    </source>
</evidence>
<accession>A0A507D855</accession>
<reference evidence="3 4" key="1">
    <citation type="journal article" date="2019" name="Sci. Rep.">
        <title>Comparative genomics of chytrid fungi reveal insights into the obligate biotrophic and pathogenic lifestyle of Synchytrium endobioticum.</title>
        <authorList>
            <person name="van de Vossenberg B.T.L.H."/>
            <person name="Warris S."/>
            <person name="Nguyen H.D.T."/>
            <person name="van Gent-Pelzer M.P.E."/>
            <person name="Joly D.L."/>
            <person name="van de Geest H.C."/>
            <person name="Bonants P.J.M."/>
            <person name="Smith D.S."/>
            <person name="Levesque C.A."/>
            <person name="van der Lee T.A.J."/>
        </authorList>
    </citation>
    <scope>NUCLEOTIDE SEQUENCE [LARGE SCALE GENOMIC DNA]</scope>
    <source>
        <strain evidence="3 4">CBS 675.73</strain>
    </source>
</reference>
<comment type="caution">
    <text evidence="3">The sequence shown here is derived from an EMBL/GenBank/DDBJ whole genome shotgun (WGS) entry which is preliminary data.</text>
</comment>
<name>A0A507D855_9FUNG</name>
<keyword evidence="2" id="KW-0472">Membrane</keyword>
<keyword evidence="4" id="KW-1185">Reference proteome</keyword>
<evidence type="ECO:0000313" key="4">
    <source>
        <dbReference type="Proteomes" id="UP000320333"/>
    </source>
</evidence>
<evidence type="ECO:0000256" key="1">
    <source>
        <dbReference type="SAM" id="MobiDB-lite"/>
    </source>
</evidence>
<evidence type="ECO:0000256" key="2">
    <source>
        <dbReference type="SAM" id="Phobius"/>
    </source>
</evidence>
<feature type="region of interest" description="Disordered" evidence="1">
    <location>
        <begin position="266"/>
        <end position="315"/>
    </location>
</feature>
<dbReference type="Proteomes" id="UP000320333">
    <property type="component" value="Unassembled WGS sequence"/>
</dbReference>
<feature type="transmembrane region" description="Helical" evidence="2">
    <location>
        <begin position="25"/>
        <end position="47"/>
    </location>
</feature>
<sequence>MSNQTLPTLLEPLAHVPALNQVQSMAFALTSGLTIEIACSGLIAAACQFYDEEKVSVSSIITIAFNIATVIYASITVWSNLLGEDNCVLGQFLAVFFAQIFYVLFDVFMLMKTYAVSAFSPNVLIGCIAVGLYRVSWAIVDIAKSHGYWDSDERRCAYYQYPVSGIGYNSADIIVDVFSTVVALAYNWKHLKTSISQIRKVLIQENLLRSLIILALNSFEIYAALSWTNAFDCTMAYQAQNYIYARCVNAETVFKSIRKKAITQTSVAGASRSKNKSKGGSQHSKARSNRDLPQGSQPNVGNTSLPINAGTIERS</sequence>
<feature type="transmembrane region" description="Helical" evidence="2">
    <location>
        <begin position="166"/>
        <end position="186"/>
    </location>
</feature>
<proteinExistence type="predicted"/>
<dbReference type="OrthoDB" id="2122814at2759"/>
<organism evidence="3 4">
    <name type="scientific">Chytriomyces confervae</name>
    <dbReference type="NCBI Taxonomy" id="246404"/>
    <lineage>
        <taxon>Eukaryota</taxon>
        <taxon>Fungi</taxon>
        <taxon>Fungi incertae sedis</taxon>
        <taxon>Chytridiomycota</taxon>
        <taxon>Chytridiomycota incertae sedis</taxon>
        <taxon>Chytridiomycetes</taxon>
        <taxon>Chytridiales</taxon>
        <taxon>Chytriomycetaceae</taxon>
        <taxon>Chytriomyces</taxon>
    </lineage>
</organism>
<dbReference type="EMBL" id="QEAP01001300">
    <property type="protein sequence ID" value="TPX47591.1"/>
    <property type="molecule type" value="Genomic_DNA"/>
</dbReference>
<feature type="transmembrane region" description="Helical" evidence="2">
    <location>
        <begin position="88"/>
        <end position="111"/>
    </location>
</feature>
<feature type="transmembrane region" description="Helical" evidence="2">
    <location>
        <begin position="123"/>
        <end position="140"/>
    </location>
</feature>
<feature type="transmembrane region" description="Helical" evidence="2">
    <location>
        <begin position="59"/>
        <end position="82"/>
    </location>
</feature>
<dbReference type="AlphaFoldDB" id="A0A507D855"/>
<feature type="compositionally biased region" description="Polar residues" evidence="1">
    <location>
        <begin position="294"/>
        <end position="306"/>
    </location>
</feature>